<organism evidence="1">
    <name type="scientific">Anguilla anguilla</name>
    <name type="common">European freshwater eel</name>
    <name type="synonym">Muraena anguilla</name>
    <dbReference type="NCBI Taxonomy" id="7936"/>
    <lineage>
        <taxon>Eukaryota</taxon>
        <taxon>Metazoa</taxon>
        <taxon>Chordata</taxon>
        <taxon>Craniata</taxon>
        <taxon>Vertebrata</taxon>
        <taxon>Euteleostomi</taxon>
        <taxon>Actinopterygii</taxon>
        <taxon>Neopterygii</taxon>
        <taxon>Teleostei</taxon>
        <taxon>Anguilliformes</taxon>
        <taxon>Anguillidae</taxon>
        <taxon>Anguilla</taxon>
    </lineage>
</organism>
<reference evidence="1" key="1">
    <citation type="submission" date="2014-11" db="EMBL/GenBank/DDBJ databases">
        <authorList>
            <person name="Amaro Gonzalez C."/>
        </authorList>
    </citation>
    <scope>NUCLEOTIDE SEQUENCE</scope>
</reference>
<sequence length="49" mass="5855">MHLEYFFSYKMVSQNGTICTVLRFPACKFQISIFNKMSKKHKLFSQNMT</sequence>
<protein>
    <submittedName>
        <fullName evidence="1">Uncharacterized protein</fullName>
    </submittedName>
</protein>
<name>A0A0E9PG68_ANGAN</name>
<evidence type="ECO:0000313" key="1">
    <source>
        <dbReference type="EMBL" id="JAH03075.1"/>
    </source>
</evidence>
<proteinExistence type="predicted"/>
<dbReference type="EMBL" id="GBXM01105502">
    <property type="protein sequence ID" value="JAH03075.1"/>
    <property type="molecule type" value="Transcribed_RNA"/>
</dbReference>
<accession>A0A0E9PG68</accession>
<reference evidence="1" key="2">
    <citation type="journal article" date="2015" name="Fish Shellfish Immunol.">
        <title>Early steps in the European eel (Anguilla anguilla)-Vibrio vulnificus interaction in the gills: Role of the RtxA13 toxin.</title>
        <authorList>
            <person name="Callol A."/>
            <person name="Pajuelo D."/>
            <person name="Ebbesson L."/>
            <person name="Teles M."/>
            <person name="MacKenzie S."/>
            <person name="Amaro C."/>
        </authorList>
    </citation>
    <scope>NUCLEOTIDE SEQUENCE</scope>
</reference>
<dbReference type="AlphaFoldDB" id="A0A0E9PG68"/>